<dbReference type="InterPro" id="IPR036264">
    <property type="entry name" value="Bact_exopeptidase_dim_dom"/>
</dbReference>
<dbReference type="PROSITE" id="PS00758">
    <property type="entry name" value="ARGE_DAPE_CPG2_1"/>
    <property type="match status" value="1"/>
</dbReference>
<dbReference type="InterPro" id="IPR001261">
    <property type="entry name" value="ArgE/DapE_CS"/>
</dbReference>
<evidence type="ECO:0000256" key="2">
    <source>
        <dbReference type="ARBA" id="ARBA00022723"/>
    </source>
</evidence>
<dbReference type="RefSeq" id="WP_284824446.1">
    <property type="nucleotide sequence ID" value="NZ_CP126969.1"/>
</dbReference>
<reference evidence="5 6" key="1">
    <citation type="submission" date="2023-05" db="EMBL/GenBank/DDBJ databases">
        <title>Corynebacterium suedekumii sp. nov. and Corynebacterium breve sp. nov. isolated from raw cow's milk.</title>
        <authorList>
            <person name="Baer M.K."/>
            <person name="Mehl L."/>
            <person name="Hellmuth R."/>
            <person name="Marke G."/>
            <person name="Lipski A."/>
        </authorList>
    </citation>
    <scope>NUCLEOTIDE SEQUENCE [LARGE SCALE GENOMIC DNA]</scope>
    <source>
        <strain evidence="5 6">R4</strain>
    </source>
</reference>
<dbReference type="EMBL" id="CP126969">
    <property type="protein sequence ID" value="WIM67388.1"/>
    <property type="molecule type" value="Genomic_DNA"/>
</dbReference>
<keyword evidence="2" id="KW-0479">Metal-binding</keyword>
<dbReference type="InterPro" id="IPR011650">
    <property type="entry name" value="Peptidase_M20_dimer"/>
</dbReference>
<dbReference type="SUPFAM" id="SSF53187">
    <property type="entry name" value="Zn-dependent exopeptidases"/>
    <property type="match status" value="1"/>
</dbReference>
<evidence type="ECO:0000256" key="3">
    <source>
        <dbReference type="ARBA" id="ARBA00022801"/>
    </source>
</evidence>
<dbReference type="InterPro" id="IPR002933">
    <property type="entry name" value="Peptidase_M20"/>
</dbReference>
<keyword evidence="3" id="KW-0378">Hydrolase</keyword>
<sequence length="443" mass="47082">MKPQRERIFTDLAEIVSFNSVHSVPELVDEHQAAADWVVDKLSDAGLDVEAIDTIDGTRTIIGRKAPVGHAPVVLLYSHYDVVPAGDPALWTDDPFTLTERDGRWYGRGTADCKGNLVMHLEVLRLLEEYDGTDCGLIVLVEGSEEMGGEGLDHLIKTRPELFEADAILIADSGNAAVGVPTLTTMLRGGARVSVTVDTLEAGVHSGQFGGAAPDAVAALVRIMDSLRDEHGRTTIDGVDCLGTWDGEPYERAAFRTDAGVLEGVQLMGTIDDEPADMVWSRPAVNFIGFTSTPVAEAINAVPATATALLNLRVPPGMNSEEVASLLVAHIESHAPWGVKVTVDADDINPPFATDASKPAVKLLGECLVEAYGATSLATVGSGGSIPLTSALQEAYPDAEIALFGVEEPQCTIHSPDESVDPSEIEHIAVAEALFLQRYGKDQ</sequence>
<proteinExistence type="predicted"/>
<gene>
    <name evidence="5" type="ORF">QP027_09810</name>
</gene>
<dbReference type="PANTHER" id="PTHR43270">
    <property type="entry name" value="BETA-ALA-HIS DIPEPTIDASE"/>
    <property type="match status" value="1"/>
</dbReference>
<evidence type="ECO:0000313" key="6">
    <source>
        <dbReference type="Proteomes" id="UP001225598"/>
    </source>
</evidence>
<protein>
    <submittedName>
        <fullName evidence="5">Dipeptidase</fullName>
    </submittedName>
</protein>
<accession>A0ABY8VFH8</accession>
<dbReference type="PANTHER" id="PTHR43270:SF12">
    <property type="entry name" value="SUCCINYL-DIAMINOPIMELATE DESUCCINYLASE"/>
    <property type="match status" value="1"/>
</dbReference>
<organism evidence="5 6">
    <name type="scientific">Corynebacterium breve</name>
    <dbReference type="NCBI Taxonomy" id="3049799"/>
    <lineage>
        <taxon>Bacteria</taxon>
        <taxon>Bacillati</taxon>
        <taxon>Actinomycetota</taxon>
        <taxon>Actinomycetes</taxon>
        <taxon>Mycobacteriales</taxon>
        <taxon>Corynebacteriaceae</taxon>
        <taxon>Corynebacterium</taxon>
    </lineage>
</organism>
<evidence type="ECO:0000259" key="4">
    <source>
        <dbReference type="Pfam" id="PF07687"/>
    </source>
</evidence>
<dbReference type="Proteomes" id="UP001225598">
    <property type="component" value="Chromosome"/>
</dbReference>
<name>A0ABY8VFH8_9CORY</name>
<evidence type="ECO:0000256" key="1">
    <source>
        <dbReference type="ARBA" id="ARBA00022670"/>
    </source>
</evidence>
<dbReference type="Gene3D" id="3.30.70.360">
    <property type="match status" value="1"/>
</dbReference>
<keyword evidence="1" id="KW-0645">Protease</keyword>
<dbReference type="Pfam" id="PF01546">
    <property type="entry name" value="Peptidase_M20"/>
    <property type="match status" value="1"/>
</dbReference>
<keyword evidence="6" id="KW-1185">Reference proteome</keyword>
<evidence type="ECO:0000313" key="5">
    <source>
        <dbReference type="EMBL" id="WIM67388.1"/>
    </source>
</evidence>
<dbReference type="Gene3D" id="3.40.630.10">
    <property type="entry name" value="Zn peptidases"/>
    <property type="match status" value="1"/>
</dbReference>
<dbReference type="Pfam" id="PF07687">
    <property type="entry name" value="M20_dimer"/>
    <property type="match status" value="1"/>
</dbReference>
<feature type="domain" description="Peptidase M20 dimerisation" evidence="4">
    <location>
        <begin position="194"/>
        <end position="338"/>
    </location>
</feature>
<dbReference type="NCBIfam" id="NF005914">
    <property type="entry name" value="PRK07907.1"/>
    <property type="match status" value="1"/>
</dbReference>
<dbReference type="SUPFAM" id="SSF55031">
    <property type="entry name" value="Bacterial exopeptidase dimerisation domain"/>
    <property type="match status" value="1"/>
</dbReference>
<dbReference type="InterPro" id="IPR051458">
    <property type="entry name" value="Cyt/Met_Dipeptidase"/>
</dbReference>